<name>A0A6H5GTM5_9HEMI</name>
<evidence type="ECO:0000313" key="4">
    <source>
        <dbReference type="Proteomes" id="UP000479000"/>
    </source>
</evidence>
<dbReference type="Proteomes" id="UP000479000">
    <property type="component" value="Unassembled WGS sequence"/>
</dbReference>
<keyword evidence="2" id="KW-0472">Membrane</keyword>
<protein>
    <submittedName>
        <fullName evidence="3">Uncharacterized protein</fullName>
    </submittedName>
</protein>
<reference evidence="3 4" key="1">
    <citation type="submission" date="2020-02" db="EMBL/GenBank/DDBJ databases">
        <authorList>
            <person name="Ferguson B K."/>
        </authorList>
    </citation>
    <scope>NUCLEOTIDE SEQUENCE [LARGE SCALE GENOMIC DNA]</scope>
</reference>
<dbReference type="EMBL" id="CADCXU010017320">
    <property type="protein sequence ID" value="CAB0006118.1"/>
    <property type="molecule type" value="Genomic_DNA"/>
</dbReference>
<dbReference type="AlphaFoldDB" id="A0A6H5GTM5"/>
<gene>
    <name evidence="3" type="ORF">NTEN_LOCUS11595</name>
</gene>
<organism evidence="3 4">
    <name type="scientific">Nesidiocoris tenuis</name>
    <dbReference type="NCBI Taxonomy" id="355587"/>
    <lineage>
        <taxon>Eukaryota</taxon>
        <taxon>Metazoa</taxon>
        <taxon>Ecdysozoa</taxon>
        <taxon>Arthropoda</taxon>
        <taxon>Hexapoda</taxon>
        <taxon>Insecta</taxon>
        <taxon>Pterygota</taxon>
        <taxon>Neoptera</taxon>
        <taxon>Paraneoptera</taxon>
        <taxon>Hemiptera</taxon>
        <taxon>Heteroptera</taxon>
        <taxon>Panheteroptera</taxon>
        <taxon>Cimicomorpha</taxon>
        <taxon>Miridae</taxon>
        <taxon>Dicyphina</taxon>
        <taxon>Nesidiocoris</taxon>
    </lineage>
</organism>
<keyword evidence="2" id="KW-0812">Transmembrane</keyword>
<keyword evidence="4" id="KW-1185">Reference proteome</keyword>
<sequence length="255" mass="28126">MITREDLMELAGVFENESNFNNNSIDRATTDPLHCITHFRPTLAINASNYRWLDNLFGIGILHALERLSMFYDGSCFYFTRTAPLGWRTMKPLAILKLSKDTVPGPERTNQRMAPGPCADTSVKSSVYHTGPLEMSSTTRYPNTSLNTTSWSTKANTIDLCSTEATIKDVSNTSAHVSNKSAVSNTCGSERRQPCTTRSPCPVVQPSGLSITIWLIILVIALLCSYLGSIVAYQVCRKAGYCGCTRDATVKYVPF</sequence>
<evidence type="ECO:0000256" key="1">
    <source>
        <dbReference type="SAM" id="MobiDB-lite"/>
    </source>
</evidence>
<evidence type="ECO:0000313" key="3">
    <source>
        <dbReference type="EMBL" id="CAB0006118.1"/>
    </source>
</evidence>
<accession>A0A6H5GTM5</accession>
<evidence type="ECO:0000256" key="2">
    <source>
        <dbReference type="SAM" id="Phobius"/>
    </source>
</evidence>
<feature type="transmembrane region" description="Helical" evidence="2">
    <location>
        <begin position="211"/>
        <end position="233"/>
    </location>
</feature>
<proteinExistence type="predicted"/>
<feature type="region of interest" description="Disordered" evidence="1">
    <location>
        <begin position="102"/>
        <end position="123"/>
    </location>
</feature>
<keyword evidence="2" id="KW-1133">Transmembrane helix</keyword>